<dbReference type="InterPro" id="IPR052537">
    <property type="entry name" value="Extradiol_RC_dioxygenase"/>
</dbReference>
<dbReference type="InterPro" id="IPR004360">
    <property type="entry name" value="Glyas_Fos-R_dOase_dom"/>
</dbReference>
<proteinExistence type="predicted"/>
<gene>
    <name evidence="2" type="ORF">HNQ61_004962</name>
</gene>
<comment type="caution">
    <text evidence="2">The sequence shown here is derived from an EMBL/GenBank/DDBJ whole genome shotgun (WGS) entry which is preliminary data.</text>
</comment>
<organism evidence="2 3">
    <name type="scientific">Longimicrobium terrae</name>
    <dbReference type="NCBI Taxonomy" id="1639882"/>
    <lineage>
        <taxon>Bacteria</taxon>
        <taxon>Pseudomonadati</taxon>
        <taxon>Gemmatimonadota</taxon>
        <taxon>Longimicrobiia</taxon>
        <taxon>Longimicrobiales</taxon>
        <taxon>Longimicrobiaceae</taxon>
        <taxon>Longimicrobium</taxon>
    </lineage>
</organism>
<dbReference type="InterPro" id="IPR029068">
    <property type="entry name" value="Glyas_Bleomycin-R_OHBP_Dase"/>
</dbReference>
<feature type="domain" description="VOC" evidence="1">
    <location>
        <begin position="7"/>
        <end position="133"/>
    </location>
</feature>
<feature type="domain" description="VOC" evidence="1">
    <location>
        <begin position="187"/>
        <end position="317"/>
    </location>
</feature>
<dbReference type="Gene3D" id="3.10.180.10">
    <property type="entry name" value="2,3-Dihydroxybiphenyl 1,2-Dioxygenase, domain 1"/>
    <property type="match status" value="4"/>
</dbReference>
<dbReference type="Proteomes" id="UP000582837">
    <property type="component" value="Unassembled WGS sequence"/>
</dbReference>
<dbReference type="PANTHER" id="PTHR36110">
    <property type="entry name" value="RING-CLEAVING DIOXYGENASE MHQE-RELATED"/>
    <property type="match status" value="1"/>
</dbReference>
<keyword evidence="3" id="KW-1185">Reference proteome</keyword>
<dbReference type="InterPro" id="IPR037523">
    <property type="entry name" value="VOC_core"/>
</dbReference>
<reference evidence="2 3" key="1">
    <citation type="submission" date="2020-08" db="EMBL/GenBank/DDBJ databases">
        <title>Genomic Encyclopedia of Type Strains, Phase IV (KMG-IV): sequencing the most valuable type-strain genomes for metagenomic binning, comparative biology and taxonomic classification.</title>
        <authorList>
            <person name="Goeker M."/>
        </authorList>
    </citation>
    <scope>NUCLEOTIDE SEQUENCE [LARGE SCALE GENOMIC DNA]</scope>
    <source>
        <strain evidence="2 3">DSM 29007</strain>
    </source>
</reference>
<dbReference type="Pfam" id="PF00903">
    <property type="entry name" value="Glyoxalase"/>
    <property type="match status" value="2"/>
</dbReference>
<dbReference type="PANTHER" id="PTHR36110:SF2">
    <property type="entry name" value="RING-CLEAVING DIOXYGENASE MHQE-RELATED"/>
    <property type="match status" value="1"/>
</dbReference>
<name>A0A841H4Z2_9BACT</name>
<dbReference type="PROSITE" id="PS51819">
    <property type="entry name" value="VOC"/>
    <property type="match status" value="2"/>
</dbReference>
<dbReference type="SUPFAM" id="SSF54593">
    <property type="entry name" value="Glyoxalase/Bleomycin resistance protein/Dihydroxybiphenyl dioxygenase"/>
    <property type="match status" value="1"/>
</dbReference>
<dbReference type="RefSeq" id="WP_205761279.1">
    <property type="nucleotide sequence ID" value="NZ_JABDTL010000001.1"/>
</dbReference>
<evidence type="ECO:0000259" key="1">
    <source>
        <dbReference type="PROSITE" id="PS51819"/>
    </source>
</evidence>
<evidence type="ECO:0000313" key="3">
    <source>
        <dbReference type="Proteomes" id="UP000582837"/>
    </source>
</evidence>
<sequence>MKLSTAGIHHITMVSADAQRTARFYRNVLGLGLVKKTVNFDDPGAYHLYFGDETGAPGTILTFFEWGDAPHGRPGIGGVHHVALGVATDEALLKWKRRLTDAGVHTSGPYDRGYFTSLYFRDPDGQIVEIATAGPGYDIDEPVEALGQKLLLPPERIVVGHRDEAAIAALTHPEPVPSITPDMALHGIHHISGITDDLVRAGEFYEQALGLSMVKKTVNRDDPNQLHYFWGAYDGTRVAPHSSWTLFGWPGSWNKARGGVGQTHHVAFRAKDDDEQAAWVDHLRAMGVEPSPIMERTYFRSIYFRAPDGLLLEIATDGPGFAVDE</sequence>
<protein>
    <submittedName>
        <fullName evidence="2">Glyoxalase family protein</fullName>
    </submittedName>
</protein>
<dbReference type="AlphaFoldDB" id="A0A841H4Z2"/>
<evidence type="ECO:0000313" key="2">
    <source>
        <dbReference type="EMBL" id="MBB6073295.1"/>
    </source>
</evidence>
<dbReference type="EMBL" id="JACHIA010000023">
    <property type="protein sequence ID" value="MBB6073295.1"/>
    <property type="molecule type" value="Genomic_DNA"/>
</dbReference>
<accession>A0A841H4Z2</accession>